<dbReference type="PRINTS" id="PR00725">
    <property type="entry name" value="DADACBPTASE1"/>
</dbReference>
<evidence type="ECO:0000256" key="7">
    <source>
        <dbReference type="ARBA" id="ARBA00022729"/>
    </source>
</evidence>
<accession>A0ABS2HDW5</accession>
<keyword evidence="9" id="KW-0133">Cell shape</keyword>
<evidence type="ECO:0000256" key="13">
    <source>
        <dbReference type="RuleBase" id="RU004016"/>
    </source>
</evidence>
<dbReference type="InterPro" id="IPR015956">
    <property type="entry name" value="Peniciliin-bd_prot_C_sf"/>
</dbReference>
<evidence type="ECO:0000256" key="12">
    <source>
        <dbReference type="ARBA" id="ARBA00034000"/>
    </source>
</evidence>
<dbReference type="SMART" id="SM00936">
    <property type="entry name" value="PBP5_C"/>
    <property type="match status" value="1"/>
</dbReference>
<dbReference type="SUPFAM" id="SSF56601">
    <property type="entry name" value="beta-lactamase/transpeptidase-like"/>
    <property type="match status" value="1"/>
</dbReference>
<evidence type="ECO:0000256" key="4">
    <source>
        <dbReference type="ARBA" id="ARBA00012448"/>
    </source>
</evidence>
<sequence length="479" mass="52358">MKEYEGSFKALKHKQPQRKSTTKRRFLRKSVASVLLLNLLCFSLAPVMALAEGEQTESTSTESTTTETTTVQTATSIPSVESLGLEVKSAVLLEPVSGQVLMNINGDVPLPPASMTKMMTEYIVADLVKQGKFSWDDVVTVGKNAAQTIGSRIFLAEGDQHTIEELYIAMAVGSANDATVALAEHVAGSEQAFVKMMNDEAKRMGMKTAHFANSTGLDIADMPEQFRPSDTEETVMSAMDAAILARYIVTDHPDFTRFTTIQSYKFRERDTAPMINWNWMLEANKNVTNFKQYAYDGLDGLKTGHTTNAGNCFTGTAVRNGMRLISVVMGAKTEGSRFVESRKVLDFGFNNFETKQIVPPKTTVAGTETVTVKKAKNTEIPVVTDQAVSFVVPKGADTSAVQPKVTLADESTLTAPLKQGTKVGTVTYSFKAPGMDQTLEKTVNLITAEDAEKAGWFKLMMRAIGDFFSDLFNGIKNLF</sequence>
<protein>
    <recommendedName>
        <fullName evidence="4">serine-type D-Ala-D-Ala carboxypeptidase</fullName>
        <ecNumber evidence="4">3.4.16.4</ecNumber>
    </recommendedName>
</protein>
<keyword evidence="11" id="KW-0961">Cell wall biogenesis/degradation</keyword>
<name>A0ABS2HDW5_9BACL</name>
<dbReference type="InterPro" id="IPR012907">
    <property type="entry name" value="Peptidase_S11_C"/>
</dbReference>
<dbReference type="InterPro" id="IPR037167">
    <property type="entry name" value="Peptidase_S11_C_sf"/>
</dbReference>
<evidence type="ECO:0000256" key="3">
    <source>
        <dbReference type="ARBA" id="ARBA00007164"/>
    </source>
</evidence>
<keyword evidence="17" id="KW-1185">Reference proteome</keyword>
<evidence type="ECO:0000313" key="17">
    <source>
        <dbReference type="Proteomes" id="UP001516620"/>
    </source>
</evidence>
<dbReference type="Proteomes" id="UP001516620">
    <property type="component" value="Unassembled WGS sequence"/>
</dbReference>
<dbReference type="EMBL" id="JADCNN020000027">
    <property type="protein sequence ID" value="MBM6998085.1"/>
    <property type="molecule type" value="Genomic_DNA"/>
</dbReference>
<dbReference type="Gene3D" id="2.60.410.10">
    <property type="entry name" value="D-Ala-D-Ala carboxypeptidase, C-terminal domain"/>
    <property type="match status" value="1"/>
</dbReference>
<keyword evidence="7" id="KW-0732">Signal</keyword>
<dbReference type="SUPFAM" id="SSF69189">
    <property type="entry name" value="Penicillin-binding protein associated domain"/>
    <property type="match status" value="1"/>
</dbReference>
<evidence type="ECO:0000256" key="11">
    <source>
        <dbReference type="ARBA" id="ARBA00023316"/>
    </source>
</evidence>
<comment type="pathway">
    <text evidence="2">Cell wall biogenesis; peptidoglycan biosynthesis.</text>
</comment>
<feature type="region of interest" description="Disordered" evidence="14">
    <location>
        <begin position="1"/>
        <end position="24"/>
    </location>
</feature>
<dbReference type="PANTHER" id="PTHR21581">
    <property type="entry name" value="D-ALANYL-D-ALANINE CARBOXYPEPTIDASE"/>
    <property type="match status" value="1"/>
</dbReference>
<feature type="domain" description="Peptidase S11 D-Ala-D-Ala carboxypeptidase A C-terminal" evidence="15">
    <location>
        <begin position="352"/>
        <end position="453"/>
    </location>
</feature>
<dbReference type="InterPro" id="IPR012338">
    <property type="entry name" value="Beta-lactam/transpept-like"/>
</dbReference>
<gene>
    <name evidence="16" type="ORF">IM700_020665</name>
</gene>
<evidence type="ECO:0000256" key="6">
    <source>
        <dbReference type="ARBA" id="ARBA00022670"/>
    </source>
</evidence>
<evidence type="ECO:0000256" key="2">
    <source>
        <dbReference type="ARBA" id="ARBA00004752"/>
    </source>
</evidence>
<evidence type="ECO:0000256" key="1">
    <source>
        <dbReference type="ARBA" id="ARBA00003217"/>
    </source>
</evidence>
<comment type="caution">
    <text evidence="16">The sequence shown here is derived from an EMBL/GenBank/DDBJ whole genome shotgun (WGS) entry which is preliminary data.</text>
</comment>
<dbReference type="Gene3D" id="3.40.710.10">
    <property type="entry name" value="DD-peptidase/beta-lactamase superfamily"/>
    <property type="match status" value="1"/>
</dbReference>
<evidence type="ECO:0000259" key="15">
    <source>
        <dbReference type="SMART" id="SM00936"/>
    </source>
</evidence>
<dbReference type="PANTHER" id="PTHR21581:SF11">
    <property type="entry name" value="D-ALANYL-D-ALANINE CARBOXYPEPTIDASE DACA"/>
    <property type="match status" value="1"/>
</dbReference>
<dbReference type="InterPro" id="IPR018044">
    <property type="entry name" value="Peptidase_S11"/>
</dbReference>
<evidence type="ECO:0000256" key="8">
    <source>
        <dbReference type="ARBA" id="ARBA00022801"/>
    </source>
</evidence>
<keyword evidence="6" id="KW-0645">Protease</keyword>
<dbReference type="Pfam" id="PF00768">
    <property type="entry name" value="Peptidase_S11"/>
    <property type="match status" value="1"/>
</dbReference>
<keyword evidence="10" id="KW-0573">Peptidoglycan synthesis</keyword>
<evidence type="ECO:0000313" key="16">
    <source>
        <dbReference type="EMBL" id="MBM6998085.1"/>
    </source>
</evidence>
<feature type="compositionally biased region" description="Low complexity" evidence="14">
    <location>
        <begin position="56"/>
        <end position="73"/>
    </location>
</feature>
<evidence type="ECO:0000256" key="10">
    <source>
        <dbReference type="ARBA" id="ARBA00022984"/>
    </source>
</evidence>
<feature type="region of interest" description="Disordered" evidence="14">
    <location>
        <begin position="53"/>
        <end position="73"/>
    </location>
</feature>
<keyword evidence="8" id="KW-0378">Hydrolase</keyword>
<dbReference type="Pfam" id="PF07943">
    <property type="entry name" value="PBP5_C"/>
    <property type="match status" value="1"/>
</dbReference>
<comment type="function">
    <text evidence="1">Removes C-terminal D-alanyl residues from sugar-peptide cell wall precursors.</text>
</comment>
<keyword evidence="5 16" id="KW-0121">Carboxypeptidase</keyword>
<dbReference type="RefSeq" id="WP_193418714.1">
    <property type="nucleotide sequence ID" value="NZ_JADCNN020000027.1"/>
</dbReference>
<organism evidence="16 17">
    <name type="scientific">Paenibacillus rhizolycopersici</name>
    <dbReference type="NCBI Taxonomy" id="2780073"/>
    <lineage>
        <taxon>Bacteria</taxon>
        <taxon>Bacillati</taxon>
        <taxon>Bacillota</taxon>
        <taxon>Bacilli</taxon>
        <taxon>Bacillales</taxon>
        <taxon>Paenibacillaceae</taxon>
        <taxon>Paenibacillus</taxon>
    </lineage>
</organism>
<dbReference type="EC" id="3.4.16.4" evidence="4"/>
<reference evidence="16 17" key="1">
    <citation type="submission" date="2021-01" db="EMBL/GenBank/DDBJ databases">
        <title>Paenibacillus sp.nov. isolated from the rhizosphere soil of tomato plant.</title>
        <authorList>
            <person name="Thin K.K."/>
            <person name="Zhang X."/>
            <person name="He S."/>
        </authorList>
    </citation>
    <scope>NUCLEOTIDE SEQUENCE [LARGE SCALE GENOMIC DNA]</scope>
    <source>
        <strain evidence="16 17">DXFW5</strain>
    </source>
</reference>
<feature type="compositionally biased region" description="Basic residues" evidence="14">
    <location>
        <begin position="10"/>
        <end position="24"/>
    </location>
</feature>
<dbReference type="GO" id="GO:0004180">
    <property type="term" value="F:carboxypeptidase activity"/>
    <property type="evidence" value="ECO:0007669"/>
    <property type="project" value="UniProtKB-KW"/>
</dbReference>
<evidence type="ECO:0000256" key="5">
    <source>
        <dbReference type="ARBA" id="ARBA00022645"/>
    </source>
</evidence>
<evidence type="ECO:0000256" key="14">
    <source>
        <dbReference type="SAM" id="MobiDB-lite"/>
    </source>
</evidence>
<comment type="catalytic activity">
    <reaction evidence="12">
        <text>Preferential cleavage: (Ac)2-L-Lys-D-Ala-|-D-Ala. Also transpeptidation of peptidyl-alanyl moieties that are N-acyl substituents of D-alanine.</text>
        <dbReference type="EC" id="3.4.16.4"/>
    </reaction>
</comment>
<comment type="similarity">
    <text evidence="3 13">Belongs to the peptidase S11 family.</text>
</comment>
<dbReference type="InterPro" id="IPR001967">
    <property type="entry name" value="Peptidase_S11_N"/>
</dbReference>
<evidence type="ECO:0000256" key="9">
    <source>
        <dbReference type="ARBA" id="ARBA00022960"/>
    </source>
</evidence>
<proteinExistence type="inferred from homology"/>